<keyword evidence="1" id="KW-1133">Transmembrane helix</keyword>
<feature type="chain" id="PRO_5035949794" description="Transmembrane protein" evidence="2">
    <location>
        <begin position="25"/>
        <end position="129"/>
    </location>
</feature>
<protein>
    <recommendedName>
        <fullName evidence="5">Transmembrane protein</fullName>
    </recommendedName>
</protein>
<evidence type="ECO:0000256" key="2">
    <source>
        <dbReference type="SAM" id="SignalP"/>
    </source>
</evidence>
<dbReference type="Proteomes" id="UP000824540">
    <property type="component" value="Unassembled WGS sequence"/>
</dbReference>
<comment type="caution">
    <text evidence="3">The sequence shown here is derived from an EMBL/GenBank/DDBJ whole genome shotgun (WGS) entry which is preliminary data.</text>
</comment>
<feature type="non-terminal residue" evidence="3">
    <location>
        <position position="1"/>
    </location>
</feature>
<evidence type="ECO:0000313" key="4">
    <source>
        <dbReference type="Proteomes" id="UP000824540"/>
    </source>
</evidence>
<gene>
    <name evidence="3" type="ORF">JZ751_006176</name>
</gene>
<evidence type="ECO:0000313" key="3">
    <source>
        <dbReference type="EMBL" id="KAG9329298.1"/>
    </source>
</evidence>
<feature type="transmembrane region" description="Helical" evidence="1">
    <location>
        <begin position="77"/>
        <end position="96"/>
    </location>
</feature>
<feature type="signal peptide" evidence="2">
    <location>
        <begin position="1"/>
        <end position="24"/>
    </location>
</feature>
<keyword evidence="1" id="KW-0812">Transmembrane</keyword>
<proteinExistence type="predicted"/>
<keyword evidence="2" id="KW-0732">Signal</keyword>
<dbReference type="EMBL" id="JAFBMS010001302">
    <property type="protein sequence ID" value="KAG9329298.1"/>
    <property type="molecule type" value="Genomic_DNA"/>
</dbReference>
<evidence type="ECO:0008006" key="5">
    <source>
        <dbReference type="Google" id="ProtNLM"/>
    </source>
</evidence>
<dbReference type="AlphaFoldDB" id="A0A8T2MUG6"/>
<reference evidence="3" key="1">
    <citation type="thesis" date="2021" institute="BYU ScholarsArchive" country="Provo, UT, USA">
        <title>Applications of and Algorithms for Genome Assembly and Genomic Analyses with an Emphasis on Marine Teleosts.</title>
        <authorList>
            <person name="Pickett B.D."/>
        </authorList>
    </citation>
    <scope>NUCLEOTIDE SEQUENCE</scope>
    <source>
        <strain evidence="3">HI-2016</strain>
    </source>
</reference>
<accession>A0A8T2MUG6</accession>
<name>A0A8T2MUG6_9TELE</name>
<keyword evidence="4" id="KW-1185">Reference proteome</keyword>
<sequence length="129" mass="15246">MATFCRKTFIFLLLFILNALFIIASDQCADPQGDCLFSHLDVREFLHRLQELWHYYATLLLASCPGKWHPDYGSYGLSWKALVKALINMLFLTFVWRKMVKIFNSTTKEERHELQKTLRAQMSRVQQLE</sequence>
<organism evidence="3 4">
    <name type="scientific">Albula glossodonta</name>
    <name type="common">roundjaw bonefish</name>
    <dbReference type="NCBI Taxonomy" id="121402"/>
    <lineage>
        <taxon>Eukaryota</taxon>
        <taxon>Metazoa</taxon>
        <taxon>Chordata</taxon>
        <taxon>Craniata</taxon>
        <taxon>Vertebrata</taxon>
        <taxon>Euteleostomi</taxon>
        <taxon>Actinopterygii</taxon>
        <taxon>Neopterygii</taxon>
        <taxon>Teleostei</taxon>
        <taxon>Albuliformes</taxon>
        <taxon>Albulidae</taxon>
        <taxon>Albula</taxon>
    </lineage>
</organism>
<evidence type="ECO:0000256" key="1">
    <source>
        <dbReference type="SAM" id="Phobius"/>
    </source>
</evidence>
<keyword evidence="1" id="KW-0472">Membrane</keyword>